<dbReference type="InterPro" id="IPR003362">
    <property type="entry name" value="Bact_transf"/>
</dbReference>
<comment type="similarity">
    <text evidence="1">Belongs to the bacterial sugar transferase family.</text>
</comment>
<feature type="domain" description="Bacterial sugar transferase" evidence="3">
    <location>
        <begin position="153"/>
        <end position="397"/>
    </location>
</feature>
<feature type="transmembrane region" description="Helical" evidence="2">
    <location>
        <begin position="158"/>
        <end position="179"/>
    </location>
</feature>
<evidence type="ECO:0000259" key="3">
    <source>
        <dbReference type="Pfam" id="PF02397"/>
    </source>
</evidence>
<protein>
    <submittedName>
        <fullName evidence="4">Sugar transferase involved in LPS biosynthesis (Colanic, teichoic acid)</fullName>
    </submittedName>
</protein>
<dbReference type="AlphaFoldDB" id="A0A1H1VY73"/>
<evidence type="ECO:0000256" key="1">
    <source>
        <dbReference type="ARBA" id="ARBA00006464"/>
    </source>
</evidence>
<dbReference type="Pfam" id="PF02397">
    <property type="entry name" value="Bac_transf"/>
    <property type="match status" value="1"/>
</dbReference>
<dbReference type="GO" id="GO:0016780">
    <property type="term" value="F:phosphotransferase activity, for other substituted phosphate groups"/>
    <property type="evidence" value="ECO:0007669"/>
    <property type="project" value="TreeGrafter"/>
</dbReference>
<dbReference type="PANTHER" id="PTHR30576">
    <property type="entry name" value="COLANIC BIOSYNTHESIS UDP-GLUCOSE LIPID CARRIER TRANSFERASE"/>
    <property type="match status" value="1"/>
</dbReference>
<keyword evidence="4" id="KW-0808">Transferase</keyword>
<evidence type="ECO:0000313" key="5">
    <source>
        <dbReference type="Proteomes" id="UP000199679"/>
    </source>
</evidence>
<organism evidence="4 5">
    <name type="scientific">Mucilaginibacter mallensis</name>
    <dbReference type="NCBI Taxonomy" id="652787"/>
    <lineage>
        <taxon>Bacteria</taxon>
        <taxon>Pseudomonadati</taxon>
        <taxon>Bacteroidota</taxon>
        <taxon>Sphingobacteriia</taxon>
        <taxon>Sphingobacteriales</taxon>
        <taxon>Sphingobacteriaceae</taxon>
        <taxon>Mucilaginibacter</taxon>
    </lineage>
</organism>
<keyword evidence="5" id="KW-1185">Reference proteome</keyword>
<dbReference type="SUPFAM" id="SSF52172">
    <property type="entry name" value="CheY-like"/>
    <property type="match status" value="1"/>
</dbReference>
<gene>
    <name evidence="4" type="ORF">SAMN05216490_2026</name>
</gene>
<keyword evidence="2" id="KW-0812">Transmembrane</keyword>
<dbReference type="RefSeq" id="WP_091371849.1">
    <property type="nucleotide sequence ID" value="NZ_LT629740.1"/>
</dbReference>
<accession>A0A1H1VY73</accession>
<keyword evidence="2" id="KW-0472">Membrane</keyword>
<dbReference type="OrthoDB" id="9808602at2"/>
<dbReference type="EMBL" id="LT629740">
    <property type="protein sequence ID" value="SDS89029.1"/>
    <property type="molecule type" value="Genomic_DNA"/>
</dbReference>
<dbReference type="STRING" id="652787.SAMN05216490_2026"/>
<name>A0A1H1VY73_MUCMA</name>
<dbReference type="Gene3D" id="3.40.50.2300">
    <property type="match status" value="1"/>
</dbReference>
<dbReference type="PANTHER" id="PTHR30576:SF0">
    <property type="entry name" value="UNDECAPRENYL-PHOSPHATE N-ACETYLGALACTOSAMINYL 1-PHOSPHATE TRANSFERASE-RELATED"/>
    <property type="match status" value="1"/>
</dbReference>
<sequence>MTDSTSSKSDQIISLLRFDAELYAELINSCNFEGRQIINFETDDDLINEWQSKNLNIVAIISKSDILGKYGVNLIESLHKKNLPAVPVILIGKHMDKNLRKIALSAGITDFFTRPVNFEHIEKRVNFLINNWADLKTNLKTKPITTYKTPFGKRAFDIFFSGLALLGLSPVFLVVYLWIKLESKGPAFYYSFRVGTGYRVFKFYKFRSMYVNADQRLKDLKHLNQYNIDAAANDKQTTVAADADSLCNDCLSYGKCQFPLYADKVRWCEKQYIDSRKTMVGSAFIKIKDDPRITKIGNVIRNLSIDELPQLWNVFIGNMSIVGNRPLPLYEAEKLTTDKYALRFAAPAGITGLWQVEKRGKGDMSEEERLMLDNTYAQNHSLATDLKLIFKTIPALLQKENV</sequence>
<reference evidence="4 5" key="1">
    <citation type="submission" date="2016-10" db="EMBL/GenBank/DDBJ databases">
        <authorList>
            <person name="de Groot N.N."/>
        </authorList>
    </citation>
    <scope>NUCLEOTIDE SEQUENCE [LARGE SCALE GENOMIC DNA]</scope>
    <source>
        <strain evidence="4 5">MP1X4</strain>
    </source>
</reference>
<evidence type="ECO:0000313" key="4">
    <source>
        <dbReference type="EMBL" id="SDS89029.1"/>
    </source>
</evidence>
<dbReference type="InterPro" id="IPR011006">
    <property type="entry name" value="CheY-like_superfamily"/>
</dbReference>
<dbReference type="Proteomes" id="UP000199679">
    <property type="component" value="Chromosome I"/>
</dbReference>
<evidence type="ECO:0000256" key="2">
    <source>
        <dbReference type="SAM" id="Phobius"/>
    </source>
</evidence>
<keyword evidence="2" id="KW-1133">Transmembrane helix</keyword>
<proteinExistence type="inferred from homology"/>